<accession>A0A6B9M1F3</accession>
<dbReference type="InterPro" id="IPR015883">
    <property type="entry name" value="Glyco_hydro_20_cat"/>
</dbReference>
<dbReference type="Pfam" id="PF00728">
    <property type="entry name" value="Glyco_hydro_20"/>
    <property type="match status" value="1"/>
</dbReference>
<reference evidence="12" key="1">
    <citation type="journal article" date="2019" name="Insects">
        <title>Knockdown of beta-N-acetylglucosaminidase 2 Impairs Molting and Wing Development in Lasioderma serricorne (Fabricius).</title>
        <authorList>
            <person name="Yang W.J."/>
            <person name="Xu K.K."/>
            <person name="Yan X."/>
            <person name="Li C."/>
        </authorList>
    </citation>
    <scope>NUCLEOTIDE SEQUENCE</scope>
</reference>
<dbReference type="GO" id="GO:0030203">
    <property type="term" value="P:glycosaminoglycan metabolic process"/>
    <property type="evidence" value="ECO:0007669"/>
    <property type="project" value="TreeGrafter"/>
</dbReference>
<evidence type="ECO:0000256" key="6">
    <source>
        <dbReference type="ARBA" id="ARBA00023295"/>
    </source>
</evidence>
<dbReference type="InterPro" id="IPR029018">
    <property type="entry name" value="Hex-like_dom2"/>
</dbReference>
<dbReference type="EC" id="3.2.1.52" evidence="7"/>
<evidence type="ECO:0000256" key="8">
    <source>
        <dbReference type="PIRSR" id="PIRSR001093-1"/>
    </source>
</evidence>
<keyword evidence="4 7" id="KW-0378">Hydrolase</keyword>
<feature type="active site" description="Proton donor" evidence="8">
    <location>
        <position position="378"/>
    </location>
</feature>
<dbReference type="PANTHER" id="PTHR22600:SF42">
    <property type="entry name" value="BETA-N-ACETYLHEXOSAMINIDASE"/>
    <property type="match status" value="1"/>
</dbReference>
<evidence type="ECO:0000256" key="4">
    <source>
        <dbReference type="ARBA" id="ARBA00022801"/>
    </source>
</evidence>
<organism evidence="12">
    <name type="scientific">Lasioderma serricorne</name>
    <name type="common">cigarette beetle</name>
    <dbReference type="NCBI Taxonomy" id="295660"/>
    <lineage>
        <taxon>Eukaryota</taxon>
        <taxon>Metazoa</taxon>
        <taxon>Ecdysozoa</taxon>
        <taxon>Arthropoda</taxon>
        <taxon>Hexapoda</taxon>
        <taxon>Insecta</taxon>
        <taxon>Pterygota</taxon>
        <taxon>Neoptera</taxon>
        <taxon>Endopterygota</taxon>
        <taxon>Coleoptera</taxon>
        <taxon>Polyphaga</taxon>
        <taxon>Bostrichiformia</taxon>
        <taxon>Ptinidae</taxon>
        <taxon>Xyletininae</taxon>
        <taxon>Lasioderma</taxon>
    </lineage>
</organism>
<dbReference type="AlphaFoldDB" id="A0A6B9M1F3"/>
<dbReference type="GO" id="GO:0016231">
    <property type="term" value="F:beta-N-acetylglucosaminidase activity"/>
    <property type="evidence" value="ECO:0007669"/>
    <property type="project" value="TreeGrafter"/>
</dbReference>
<feature type="chain" id="PRO_5025362975" description="Beta-hexosaminidase" evidence="9">
    <location>
        <begin position="17"/>
        <end position="591"/>
    </location>
</feature>
<feature type="signal peptide" evidence="9">
    <location>
        <begin position="1"/>
        <end position="16"/>
    </location>
</feature>
<evidence type="ECO:0000256" key="2">
    <source>
        <dbReference type="ARBA" id="ARBA00006285"/>
    </source>
</evidence>
<keyword evidence="5" id="KW-0325">Glycoprotein</keyword>
<evidence type="ECO:0000256" key="9">
    <source>
        <dbReference type="SAM" id="SignalP"/>
    </source>
</evidence>
<evidence type="ECO:0000313" key="12">
    <source>
        <dbReference type="EMBL" id="QHB49806.1"/>
    </source>
</evidence>
<dbReference type="InterPro" id="IPR025705">
    <property type="entry name" value="Beta_hexosaminidase_sua/sub"/>
</dbReference>
<dbReference type="Pfam" id="PF14845">
    <property type="entry name" value="Glycohydro_20b2"/>
    <property type="match status" value="1"/>
</dbReference>
<dbReference type="EMBL" id="MN310607">
    <property type="protein sequence ID" value="QHB49806.1"/>
    <property type="molecule type" value="mRNA"/>
</dbReference>
<sequence length="591" mass="66729">MKAFVVVLTVICNVVAEFKGDTVHWIWTCNLNEERCEKSAASPVGAEGSSVYTSPTVCRLTCGKYGALWPQPTIATALTHQLVEVHPDNFFFELEYQQVDFNDFLEANKKIFIQNLRKECGGDCSLQTNTKVTIYITITNPDLTLNLYTNESYTLEILTRADFVSVKIYADNAFGARHALETLSQLVASYSTPERRVGLVMVAGARIHDKPVYVHRGLLLDSARNFVSLSSIKRQIDGMAASKMNVLHWHLTDTQSFPFESRSVPQMARYGAYSSDMTYSVEDVEEVVGYGKVRGVRVLLEVDAPAHAGSGWQWGVQEGLGKLAVCVDKQPWRKFCIQPPCGQLNPINPNVYVVLGNLYSELMQISKESDMFHMGGDEVFIPCWNSSLEIRDYLIAQGKSQLLTEDFLDLWSHFQKTVLKTFDERTGRDASIVLWSSKLTTPDVITKYLPKDRYIIQTWVPASDTLPSDLLNLGYRLIISTKDAWYLDHGFWGNTRYHDWRTAYDNLLPNDRGVLGGEACMWGEYVDGGGLDLKIWPRAAAAAERLWSNPTSNAGKAEIRFYRHRERLIARGIKADAVSPRWCYQNEGECV</sequence>
<feature type="domain" description="Glycoside hydrolase family 20 catalytic" evidence="10">
    <location>
        <begin position="213"/>
        <end position="549"/>
    </location>
</feature>
<evidence type="ECO:0000259" key="10">
    <source>
        <dbReference type="Pfam" id="PF00728"/>
    </source>
</evidence>
<dbReference type="Gene3D" id="3.20.20.80">
    <property type="entry name" value="Glycosidases"/>
    <property type="match status" value="1"/>
</dbReference>
<dbReference type="PRINTS" id="PR00738">
    <property type="entry name" value="GLHYDRLASE20"/>
</dbReference>
<comment type="catalytic activity">
    <reaction evidence="1 7">
        <text>Hydrolysis of terminal non-reducing N-acetyl-D-hexosamine residues in N-acetyl-beta-D-hexosaminides.</text>
        <dbReference type="EC" id="3.2.1.52"/>
    </reaction>
</comment>
<comment type="similarity">
    <text evidence="2 7">Belongs to the glycosyl hydrolase 20 family.</text>
</comment>
<name>A0A6B9M1F3_9COLE</name>
<dbReference type="PIRSF" id="PIRSF001093">
    <property type="entry name" value="B-hxosamndse_ab_euk"/>
    <property type="match status" value="1"/>
</dbReference>
<dbReference type="Gene3D" id="3.30.379.10">
    <property type="entry name" value="Chitobiase/beta-hexosaminidase domain 2-like"/>
    <property type="match status" value="1"/>
</dbReference>
<dbReference type="PANTHER" id="PTHR22600">
    <property type="entry name" value="BETA-HEXOSAMINIDASE"/>
    <property type="match status" value="1"/>
</dbReference>
<evidence type="ECO:0000256" key="1">
    <source>
        <dbReference type="ARBA" id="ARBA00001231"/>
    </source>
</evidence>
<dbReference type="FunFam" id="3.20.20.80:FF:000063">
    <property type="entry name" value="Beta-hexosaminidase"/>
    <property type="match status" value="1"/>
</dbReference>
<evidence type="ECO:0000256" key="3">
    <source>
        <dbReference type="ARBA" id="ARBA00022729"/>
    </source>
</evidence>
<gene>
    <name evidence="12" type="primary">NAG2</name>
</gene>
<reference evidence="12" key="2">
    <citation type="submission" date="2019-08" db="EMBL/GenBank/DDBJ databases">
        <authorList>
            <person name="Yang W.-J."/>
            <person name="Xu K.-K."/>
            <person name="Li C."/>
        </authorList>
    </citation>
    <scope>NUCLEOTIDE SEQUENCE</scope>
</reference>
<dbReference type="SUPFAM" id="SSF55545">
    <property type="entry name" value="beta-N-acetylhexosaminidase-like domain"/>
    <property type="match status" value="1"/>
</dbReference>
<keyword evidence="6 7" id="KW-0326">Glycosidase</keyword>
<proteinExistence type="evidence at transcript level"/>
<dbReference type="CDD" id="cd06562">
    <property type="entry name" value="GH20_HexA_HexB-like"/>
    <property type="match status" value="1"/>
</dbReference>
<evidence type="ECO:0000256" key="5">
    <source>
        <dbReference type="ARBA" id="ARBA00023180"/>
    </source>
</evidence>
<dbReference type="InterPro" id="IPR029019">
    <property type="entry name" value="HEX_eukaryotic_N"/>
</dbReference>
<dbReference type="InterPro" id="IPR017853">
    <property type="entry name" value="GH"/>
</dbReference>
<evidence type="ECO:0000259" key="11">
    <source>
        <dbReference type="Pfam" id="PF14845"/>
    </source>
</evidence>
<feature type="domain" description="Beta-hexosaminidase eukaryotic type N-terminal" evidence="11">
    <location>
        <begin position="68"/>
        <end position="186"/>
    </location>
</feature>
<keyword evidence="3 9" id="KW-0732">Signal</keyword>
<dbReference type="SUPFAM" id="SSF51445">
    <property type="entry name" value="(Trans)glycosidases"/>
    <property type="match status" value="1"/>
</dbReference>
<protein>
    <recommendedName>
        <fullName evidence="7">Beta-hexosaminidase</fullName>
        <ecNumber evidence="7">3.2.1.52</ecNumber>
    </recommendedName>
</protein>
<dbReference type="GO" id="GO:0005886">
    <property type="term" value="C:plasma membrane"/>
    <property type="evidence" value="ECO:0007669"/>
    <property type="project" value="TreeGrafter"/>
</dbReference>
<dbReference type="GO" id="GO:0005975">
    <property type="term" value="P:carbohydrate metabolic process"/>
    <property type="evidence" value="ECO:0007669"/>
    <property type="project" value="InterPro"/>
</dbReference>
<evidence type="ECO:0000256" key="7">
    <source>
        <dbReference type="PIRNR" id="PIRNR001093"/>
    </source>
</evidence>